<dbReference type="PROSITE" id="PS51257">
    <property type="entry name" value="PROKAR_LIPOPROTEIN"/>
    <property type="match status" value="1"/>
</dbReference>
<name>A0ABW6CM35_9CAUL</name>
<dbReference type="Gene3D" id="1.10.760.10">
    <property type="entry name" value="Cytochrome c-like domain"/>
    <property type="match status" value="1"/>
</dbReference>
<evidence type="ECO:0000256" key="2">
    <source>
        <dbReference type="ARBA" id="ARBA00022723"/>
    </source>
</evidence>
<evidence type="ECO:0000313" key="7">
    <source>
        <dbReference type="EMBL" id="MFD3264130.1"/>
    </source>
</evidence>
<evidence type="ECO:0000313" key="8">
    <source>
        <dbReference type="Proteomes" id="UP001598130"/>
    </source>
</evidence>
<protein>
    <submittedName>
        <fullName evidence="7">C-type cytochrome</fullName>
    </submittedName>
</protein>
<feature type="signal peptide" evidence="5">
    <location>
        <begin position="1"/>
        <end position="32"/>
    </location>
</feature>
<feature type="domain" description="Cytochrome c" evidence="6">
    <location>
        <begin position="35"/>
        <end position="116"/>
    </location>
</feature>
<reference evidence="7 8" key="1">
    <citation type="submission" date="2022-09" db="EMBL/GenBank/DDBJ databases">
        <title>New species of Phenylobacterium.</title>
        <authorList>
            <person name="Mieszkin S."/>
        </authorList>
    </citation>
    <scope>NUCLEOTIDE SEQUENCE [LARGE SCALE GENOMIC DNA]</scope>
    <source>
        <strain evidence="7 8">HK31-G</strain>
    </source>
</reference>
<feature type="chain" id="PRO_5046716090" evidence="5">
    <location>
        <begin position="33"/>
        <end position="118"/>
    </location>
</feature>
<keyword evidence="1 4" id="KW-0349">Heme</keyword>
<dbReference type="Pfam" id="PF00034">
    <property type="entry name" value="Cytochrom_C"/>
    <property type="match status" value="1"/>
</dbReference>
<dbReference type="InterPro" id="IPR036909">
    <property type="entry name" value="Cyt_c-like_dom_sf"/>
</dbReference>
<dbReference type="PROSITE" id="PS51007">
    <property type="entry name" value="CYTC"/>
    <property type="match status" value="1"/>
</dbReference>
<evidence type="ECO:0000256" key="4">
    <source>
        <dbReference type="PROSITE-ProRule" id="PRU00433"/>
    </source>
</evidence>
<organism evidence="7 8">
    <name type="scientific">Phenylobacterium ferrooxidans</name>
    <dbReference type="NCBI Taxonomy" id="2982689"/>
    <lineage>
        <taxon>Bacteria</taxon>
        <taxon>Pseudomonadati</taxon>
        <taxon>Pseudomonadota</taxon>
        <taxon>Alphaproteobacteria</taxon>
        <taxon>Caulobacterales</taxon>
        <taxon>Caulobacteraceae</taxon>
        <taxon>Phenylobacterium</taxon>
    </lineage>
</organism>
<evidence type="ECO:0000256" key="5">
    <source>
        <dbReference type="SAM" id="SignalP"/>
    </source>
</evidence>
<keyword evidence="8" id="KW-1185">Reference proteome</keyword>
<evidence type="ECO:0000259" key="6">
    <source>
        <dbReference type="PROSITE" id="PS51007"/>
    </source>
</evidence>
<keyword evidence="2 4" id="KW-0479">Metal-binding</keyword>
<keyword evidence="3 4" id="KW-0408">Iron</keyword>
<dbReference type="Proteomes" id="UP001598130">
    <property type="component" value="Unassembled WGS sequence"/>
</dbReference>
<accession>A0ABW6CM35</accession>
<dbReference type="InterPro" id="IPR009056">
    <property type="entry name" value="Cyt_c-like_dom"/>
</dbReference>
<comment type="caution">
    <text evidence="7">The sequence shown here is derived from an EMBL/GenBank/DDBJ whole genome shotgun (WGS) entry which is preliminary data.</text>
</comment>
<proteinExistence type="predicted"/>
<sequence>MAKLGLRKAWSLCIPLLLLTACGGANVPLTSAADVAAERGRDLAELRCGGCHGLGLYGESPRSPSTAFRDMRRGMTALSFRRRMEDIAEGRHYDMPRIGLTANEADDIAAYIESLETP</sequence>
<evidence type="ECO:0000256" key="3">
    <source>
        <dbReference type="ARBA" id="ARBA00023004"/>
    </source>
</evidence>
<dbReference type="RefSeq" id="WP_377369560.1">
    <property type="nucleotide sequence ID" value="NZ_JAOTJD010000014.1"/>
</dbReference>
<dbReference type="SUPFAM" id="SSF46626">
    <property type="entry name" value="Cytochrome c"/>
    <property type="match status" value="1"/>
</dbReference>
<evidence type="ECO:0000256" key="1">
    <source>
        <dbReference type="ARBA" id="ARBA00022617"/>
    </source>
</evidence>
<keyword evidence="5" id="KW-0732">Signal</keyword>
<gene>
    <name evidence="7" type="ORF">OCL97_09165</name>
</gene>
<dbReference type="EMBL" id="JAOTJD010000014">
    <property type="protein sequence ID" value="MFD3264130.1"/>
    <property type="molecule type" value="Genomic_DNA"/>
</dbReference>